<accession>A0A977IH49</accession>
<dbReference type="SMART" id="SM00382">
    <property type="entry name" value="AAA"/>
    <property type="match status" value="1"/>
</dbReference>
<dbReference type="Pfam" id="PF00005">
    <property type="entry name" value="ABC_tran"/>
    <property type="match status" value="1"/>
</dbReference>
<comment type="similarity">
    <text evidence="1">Belongs to the ABC transporter superfamily.</text>
</comment>
<proteinExistence type="inferred from homology"/>
<evidence type="ECO:0000256" key="3">
    <source>
        <dbReference type="ARBA" id="ARBA00022741"/>
    </source>
</evidence>
<evidence type="ECO:0000256" key="2">
    <source>
        <dbReference type="ARBA" id="ARBA00022448"/>
    </source>
</evidence>
<gene>
    <name evidence="6" type="ORF">NWT39_07420</name>
</gene>
<keyword evidence="4 6" id="KW-0067">ATP-binding</keyword>
<sequence>MKAAGAVTLGEVTYGYSYNRPVIEGVNLSIAAGSFVGILGPSGSGKTTLLKVIAGLVKPWHGSVDLERGRKIGYVPQVESVDWNFPVTVKEVVSMGVWNSSGRGPWIGSAAGEAIMRVLESLGIGDYASRQISELSGGEQQRVFLARAMIRSPDVLVLDEPTSGVDHATREAILGVLGELNQKGVTVILTTHDISGVARRLPWVVCMNRRIISQGRPADILTNENLLATYGLVVDTEGGR</sequence>
<dbReference type="PROSITE" id="PS00211">
    <property type="entry name" value="ABC_TRANSPORTER_1"/>
    <property type="match status" value="1"/>
</dbReference>
<organism evidence="6">
    <name type="scientific">Nitrososphaera viennensis</name>
    <dbReference type="NCBI Taxonomy" id="1034015"/>
    <lineage>
        <taxon>Archaea</taxon>
        <taxon>Nitrososphaerota</taxon>
        <taxon>Nitrososphaeria</taxon>
        <taxon>Nitrososphaerales</taxon>
        <taxon>Nitrososphaeraceae</taxon>
        <taxon>Nitrososphaera</taxon>
    </lineage>
</organism>
<dbReference type="InterPro" id="IPR003593">
    <property type="entry name" value="AAA+_ATPase"/>
</dbReference>
<dbReference type="InterPro" id="IPR003439">
    <property type="entry name" value="ABC_transporter-like_ATP-bd"/>
</dbReference>
<protein>
    <submittedName>
        <fullName evidence="6">Metal ABC transporter ATP-binding protein</fullName>
    </submittedName>
</protein>
<dbReference type="PROSITE" id="PS50893">
    <property type="entry name" value="ABC_TRANSPORTER_2"/>
    <property type="match status" value="1"/>
</dbReference>
<dbReference type="EMBL" id="CP103305">
    <property type="protein sequence ID" value="UVS70631.1"/>
    <property type="molecule type" value="Genomic_DNA"/>
</dbReference>
<dbReference type="InterPro" id="IPR017871">
    <property type="entry name" value="ABC_transporter-like_CS"/>
</dbReference>
<evidence type="ECO:0000313" key="6">
    <source>
        <dbReference type="EMBL" id="UVS70631.1"/>
    </source>
</evidence>
<dbReference type="InterPro" id="IPR050153">
    <property type="entry name" value="Metal_Ion_Import_ABC"/>
</dbReference>
<dbReference type="PANTHER" id="PTHR42734:SF5">
    <property type="entry name" value="IRON TRANSPORT SYSTEM ATP-BINDING PROTEIN HI_0361-RELATED"/>
    <property type="match status" value="1"/>
</dbReference>
<dbReference type="PANTHER" id="PTHR42734">
    <property type="entry name" value="METAL TRANSPORT SYSTEM ATP-BINDING PROTEIN TM_0124-RELATED"/>
    <property type="match status" value="1"/>
</dbReference>
<dbReference type="CDD" id="cd03235">
    <property type="entry name" value="ABC_Metallic_Cations"/>
    <property type="match status" value="1"/>
</dbReference>
<dbReference type="RefSeq" id="WP_075054678.1">
    <property type="nucleotide sequence ID" value="NZ_CP103305.1"/>
</dbReference>
<dbReference type="GO" id="GO:0016887">
    <property type="term" value="F:ATP hydrolysis activity"/>
    <property type="evidence" value="ECO:0007669"/>
    <property type="project" value="InterPro"/>
</dbReference>
<evidence type="ECO:0000256" key="4">
    <source>
        <dbReference type="ARBA" id="ARBA00022840"/>
    </source>
</evidence>
<reference evidence="6" key="1">
    <citation type="submission" date="2022-08" db="EMBL/GenBank/DDBJ databases">
        <title>Dynamic responses of ammonia-oxidizing microbial communities induced by reactive oxygen species (ROS) in fluctuating redox aquifers.</title>
        <authorList>
            <person name="Wang P."/>
            <person name="Wang H."/>
        </authorList>
    </citation>
    <scope>NUCLEOTIDE SEQUENCE</scope>
    <source>
        <strain evidence="6">PLX03</strain>
    </source>
</reference>
<dbReference type="AlphaFoldDB" id="A0A977IH49"/>
<feature type="domain" description="ABC transporter" evidence="5">
    <location>
        <begin position="7"/>
        <end position="234"/>
    </location>
</feature>
<dbReference type="SUPFAM" id="SSF52540">
    <property type="entry name" value="P-loop containing nucleoside triphosphate hydrolases"/>
    <property type="match status" value="1"/>
</dbReference>
<evidence type="ECO:0000256" key="1">
    <source>
        <dbReference type="ARBA" id="ARBA00005417"/>
    </source>
</evidence>
<dbReference type="GO" id="GO:0005524">
    <property type="term" value="F:ATP binding"/>
    <property type="evidence" value="ECO:0007669"/>
    <property type="project" value="UniProtKB-KW"/>
</dbReference>
<dbReference type="Proteomes" id="UP001059771">
    <property type="component" value="Chromosome"/>
</dbReference>
<name>A0A977IH49_9ARCH</name>
<dbReference type="GeneID" id="74946758"/>
<keyword evidence="3" id="KW-0547">Nucleotide-binding</keyword>
<dbReference type="Gene3D" id="3.40.50.300">
    <property type="entry name" value="P-loop containing nucleotide triphosphate hydrolases"/>
    <property type="match status" value="1"/>
</dbReference>
<keyword evidence="2" id="KW-0813">Transport</keyword>
<dbReference type="InterPro" id="IPR027417">
    <property type="entry name" value="P-loop_NTPase"/>
</dbReference>
<evidence type="ECO:0000259" key="5">
    <source>
        <dbReference type="PROSITE" id="PS50893"/>
    </source>
</evidence>